<evidence type="ECO:0000313" key="2">
    <source>
        <dbReference type="Proteomes" id="UP000290602"/>
    </source>
</evidence>
<sequence>MIGLMIKSLSVMTGNHVKGRPPISTEDIKTWTAQELTRRGRDASKWQLFATSAEKDVFLFRNVTKNEQITVYQHADGQRVMGHVWGS</sequence>
<dbReference type="EMBL" id="QXIL01000014">
    <property type="protein sequence ID" value="RXI78194.1"/>
    <property type="molecule type" value="Genomic_DNA"/>
</dbReference>
<gene>
    <name evidence="1" type="ORF">DXH47_07640</name>
</gene>
<evidence type="ECO:0000313" key="1">
    <source>
        <dbReference type="EMBL" id="RXI78194.1"/>
    </source>
</evidence>
<accession>A0A4Q0VHU5</accession>
<reference evidence="1 2" key="1">
    <citation type="submission" date="2018-08" db="EMBL/GenBank/DDBJ databases">
        <title>Lactobacillus suantsai sp. nov., isolated from traditional fermented suan-tsai in Taiwan.</title>
        <authorList>
            <person name="Huang C.-H."/>
        </authorList>
    </citation>
    <scope>NUCLEOTIDE SEQUENCE [LARGE SCALE GENOMIC DNA]</scope>
    <source>
        <strain evidence="1 2">BCRC 12945</strain>
    </source>
</reference>
<comment type="caution">
    <text evidence="1">The sequence shown here is derived from an EMBL/GenBank/DDBJ whole genome shotgun (WGS) entry which is preliminary data.</text>
</comment>
<dbReference type="AlphaFoldDB" id="A0A4Q0VHU5"/>
<protein>
    <submittedName>
        <fullName evidence="1">Uncharacterized protein</fullName>
    </submittedName>
</protein>
<dbReference type="Proteomes" id="UP000290602">
    <property type="component" value="Unassembled WGS sequence"/>
</dbReference>
<organism evidence="1 2">
    <name type="scientific">Levilactobacillus suantsaii</name>
    <dbReference type="NCBI Taxonomy" id="2292255"/>
    <lineage>
        <taxon>Bacteria</taxon>
        <taxon>Bacillati</taxon>
        <taxon>Bacillota</taxon>
        <taxon>Bacilli</taxon>
        <taxon>Lactobacillales</taxon>
        <taxon>Lactobacillaceae</taxon>
        <taxon>Levilactobacillus</taxon>
    </lineage>
</organism>
<name>A0A4Q0VHU5_9LACO</name>
<keyword evidence="2" id="KW-1185">Reference proteome</keyword>
<proteinExistence type="predicted"/>